<evidence type="ECO:0000313" key="6">
    <source>
        <dbReference type="Proteomes" id="UP000053748"/>
    </source>
</evidence>
<dbReference type="GO" id="GO:0016020">
    <property type="term" value="C:membrane"/>
    <property type="evidence" value="ECO:0007669"/>
    <property type="project" value="UniProtKB-SubCell"/>
</dbReference>
<dbReference type="OrthoDB" id="5872771at2"/>
<dbReference type="Gene3D" id="1.10.287.950">
    <property type="entry name" value="Methyl-accepting chemotaxis protein"/>
    <property type="match status" value="1"/>
</dbReference>
<feature type="domain" description="Methyl-accepting transducer" evidence="4">
    <location>
        <begin position="44"/>
        <end position="272"/>
    </location>
</feature>
<dbReference type="SUPFAM" id="SSF58104">
    <property type="entry name" value="Methyl-accepting chemotaxis protein (MCP) signaling domain"/>
    <property type="match status" value="1"/>
</dbReference>
<keyword evidence="6" id="KW-1185">Reference proteome</keyword>
<reference evidence="5" key="1">
    <citation type="submission" date="2017-12" db="EMBL/GenBank/DDBJ databases">
        <title>FDA dAtabase for Regulatory Grade micrObial Sequences (FDA-ARGOS): Supporting development and validation of Infectious Disease Dx tests.</title>
        <authorList>
            <person name="Hoffmann M."/>
            <person name="Allard M."/>
            <person name="Evans P."/>
            <person name="Brown E."/>
            <person name="Tallon L.J."/>
            <person name="Sadzewicz L."/>
            <person name="Sengamalay N."/>
            <person name="Ott S."/>
            <person name="Godinez A."/>
            <person name="Nagaraj S."/>
            <person name="Vavikolanu K."/>
            <person name="Aluvathingal J."/>
            <person name="Nadendla S."/>
            <person name="Hobson J."/>
            <person name="Sichtig H."/>
        </authorList>
    </citation>
    <scope>NUCLEOTIDE SEQUENCE [LARGE SCALE GENOMIC DNA]</scope>
    <source>
        <strain evidence="5">FDAARGOS_113</strain>
    </source>
</reference>
<dbReference type="PANTHER" id="PTHR32089">
    <property type="entry name" value="METHYL-ACCEPTING CHEMOTAXIS PROTEIN MCPB"/>
    <property type="match status" value="1"/>
</dbReference>
<accession>A0A2J9V2D6</accession>
<evidence type="ECO:0000259" key="4">
    <source>
        <dbReference type="PROSITE" id="PS50111"/>
    </source>
</evidence>
<dbReference type="AlphaFoldDB" id="A0A2J9V2D6"/>
<dbReference type="PANTHER" id="PTHR32089:SF112">
    <property type="entry name" value="LYSOZYME-LIKE PROTEIN-RELATED"/>
    <property type="match status" value="1"/>
</dbReference>
<dbReference type="GO" id="GO:0006935">
    <property type="term" value="P:chemotaxis"/>
    <property type="evidence" value="ECO:0007669"/>
    <property type="project" value="UniProtKB-ARBA"/>
</dbReference>
<dbReference type="STRING" id="674.VM_09640"/>
<organism evidence="5 6">
    <name type="scientific">Vibrio mimicus</name>
    <dbReference type="NCBI Taxonomy" id="674"/>
    <lineage>
        <taxon>Bacteria</taxon>
        <taxon>Pseudomonadati</taxon>
        <taxon>Pseudomonadota</taxon>
        <taxon>Gammaproteobacteria</taxon>
        <taxon>Vibrionales</taxon>
        <taxon>Vibrionaceae</taxon>
        <taxon>Vibrio</taxon>
    </lineage>
</organism>
<proteinExistence type="predicted"/>
<evidence type="ECO:0000256" key="1">
    <source>
        <dbReference type="ARBA" id="ARBA00004370"/>
    </source>
</evidence>
<comment type="caution">
    <text evidence="5">The sequence shown here is derived from an EMBL/GenBank/DDBJ whole genome shotgun (WGS) entry which is preliminary data.</text>
</comment>
<dbReference type="Proteomes" id="UP000053748">
    <property type="component" value="Unassembled WGS sequence"/>
</dbReference>
<sequence>MKFKLFQKALSQEQIIVERSRLQELEAIEARYHQLLQDNPLQFAEQIVTNASNVNKASANRMASITESSELVGYFIEQSNDIERLSEDSYRSASQTAATASQAILKLHGVMDQIHDSKVQICEFTKLLNSLEQNNKNIGKLVDAIKGIAAQTNLLALNAAIEAARAGEHGRGFAVVADEVRSLANTATESADSISFEMKSIMDISAQVMEKQKEVEQVIHYSAEIAEKTVVDMETLVQMSGESQSFVANVIESVQKQLSDSQTIQSNMHRLVEDTRVALSLSGSNHELAKQITQALTKVA</sequence>
<dbReference type="GO" id="GO:0007165">
    <property type="term" value="P:signal transduction"/>
    <property type="evidence" value="ECO:0007669"/>
    <property type="project" value="UniProtKB-KW"/>
</dbReference>
<evidence type="ECO:0000256" key="3">
    <source>
        <dbReference type="PROSITE-ProRule" id="PRU00284"/>
    </source>
</evidence>
<evidence type="ECO:0000313" key="5">
    <source>
        <dbReference type="EMBL" id="PNM57913.1"/>
    </source>
</evidence>
<protein>
    <submittedName>
        <fullName evidence="5">Chemotaxis protein</fullName>
    </submittedName>
</protein>
<dbReference type="InterPro" id="IPR004089">
    <property type="entry name" value="MCPsignal_dom"/>
</dbReference>
<comment type="subcellular location">
    <subcellularLocation>
        <location evidence="1">Membrane</location>
    </subcellularLocation>
</comment>
<gene>
    <name evidence="5" type="ORF">AL544_018625</name>
</gene>
<dbReference type="EMBL" id="LOSJ02000002">
    <property type="protein sequence ID" value="PNM57913.1"/>
    <property type="molecule type" value="Genomic_DNA"/>
</dbReference>
<evidence type="ECO:0000256" key="2">
    <source>
        <dbReference type="ARBA" id="ARBA00023224"/>
    </source>
</evidence>
<name>A0A2J9V2D6_VIBMI</name>
<dbReference type="Pfam" id="PF00015">
    <property type="entry name" value="MCPsignal"/>
    <property type="match status" value="1"/>
</dbReference>
<dbReference type="RefSeq" id="WP_005510271.1">
    <property type="nucleotide sequence ID" value="NZ_CAWOXN010000033.1"/>
</dbReference>
<dbReference type="SMART" id="SM00283">
    <property type="entry name" value="MA"/>
    <property type="match status" value="1"/>
</dbReference>
<keyword evidence="2 3" id="KW-0807">Transducer</keyword>
<dbReference type="PROSITE" id="PS50111">
    <property type="entry name" value="CHEMOTAXIS_TRANSDUC_2"/>
    <property type="match status" value="1"/>
</dbReference>